<protein>
    <submittedName>
        <fullName evidence="3">Uncharacterized protein</fullName>
    </submittedName>
</protein>
<feature type="transmembrane region" description="Helical" evidence="2">
    <location>
        <begin position="175"/>
        <end position="196"/>
    </location>
</feature>
<feature type="transmembrane region" description="Helical" evidence="2">
    <location>
        <begin position="142"/>
        <end position="163"/>
    </location>
</feature>
<feature type="transmembrane region" description="Helical" evidence="2">
    <location>
        <begin position="67"/>
        <end position="86"/>
    </location>
</feature>
<evidence type="ECO:0000256" key="2">
    <source>
        <dbReference type="SAM" id="Phobius"/>
    </source>
</evidence>
<feature type="compositionally biased region" description="Polar residues" evidence="1">
    <location>
        <begin position="26"/>
        <end position="36"/>
    </location>
</feature>
<dbReference type="Proteomes" id="UP000291144">
    <property type="component" value="Unassembled WGS sequence"/>
</dbReference>
<feature type="transmembrane region" description="Helical" evidence="2">
    <location>
        <begin position="281"/>
        <end position="303"/>
    </location>
</feature>
<proteinExistence type="predicted"/>
<dbReference type="EMBL" id="SJKB01000007">
    <property type="protein sequence ID" value="TCC59704.1"/>
    <property type="molecule type" value="Genomic_DNA"/>
</dbReference>
<name>A0A4R0KKI1_9ACTN</name>
<feature type="region of interest" description="Disordered" evidence="1">
    <location>
        <begin position="1"/>
        <end position="36"/>
    </location>
</feature>
<feature type="transmembrane region" description="Helical" evidence="2">
    <location>
        <begin position="98"/>
        <end position="122"/>
    </location>
</feature>
<reference evidence="3 4" key="1">
    <citation type="submission" date="2019-02" db="EMBL/GenBank/DDBJ databases">
        <title>Kribbella capetownensis sp. nov. and Kribbella speibonae sp. nov., isolated from soil.</title>
        <authorList>
            <person name="Curtis S.M."/>
            <person name="Norton I."/>
            <person name="Everest G.J."/>
            <person name="Meyers P.R."/>
        </authorList>
    </citation>
    <scope>NUCLEOTIDE SEQUENCE [LARGE SCALE GENOMIC DNA]</scope>
    <source>
        <strain evidence="3 4">NRRL B-24813</strain>
    </source>
</reference>
<dbReference type="RefSeq" id="WP_131360281.1">
    <property type="nucleotide sequence ID" value="NZ_SJKB01000007.1"/>
</dbReference>
<organism evidence="3 4">
    <name type="scientific">Kribbella pittospori</name>
    <dbReference type="NCBI Taxonomy" id="722689"/>
    <lineage>
        <taxon>Bacteria</taxon>
        <taxon>Bacillati</taxon>
        <taxon>Actinomycetota</taxon>
        <taxon>Actinomycetes</taxon>
        <taxon>Propionibacteriales</taxon>
        <taxon>Kribbellaceae</taxon>
        <taxon>Kribbella</taxon>
    </lineage>
</organism>
<keyword evidence="2" id="KW-0472">Membrane</keyword>
<keyword evidence="4" id="KW-1185">Reference proteome</keyword>
<dbReference type="AlphaFoldDB" id="A0A4R0KKI1"/>
<keyword evidence="2" id="KW-0812">Transmembrane</keyword>
<evidence type="ECO:0000313" key="3">
    <source>
        <dbReference type="EMBL" id="TCC59704.1"/>
    </source>
</evidence>
<evidence type="ECO:0000313" key="4">
    <source>
        <dbReference type="Proteomes" id="UP000291144"/>
    </source>
</evidence>
<keyword evidence="2" id="KW-1133">Transmembrane helix</keyword>
<sequence length="382" mass="39680">MSDSGPAGSAVPAGRSRLPERPPLSQPRSTGSRSSRQPALGLLGLLLVIPVAVVLAIGAGGEGSIRVLAPLVTFSLPLVVMIAFWWEDWPGTRLRSSWSGWADTVLIIAGAIVLTAAGQALAGRLDPAALFDPTPGPGHVPTFPATMPPAGLAFVVTLQITLVGEGWPLRRLNPLVAGPIAVAIAWAIAVVGYLTVVEIESPPGSDVIARDGPVPGAVLGATLVLIGAWQVLFFVVWRGWPFATVARRAARLTIGHVTVIGGGIVSYLVMRELLGLTPARITALSGCFIAAGLLLGMLLEGWLGNLSPAVERATLLLATLALAVLLAITLQAIADRAMHLTPRTADDWVGHAALNALATATILHVAIGRRWPFPHPAEQAVS</sequence>
<feature type="transmembrane region" description="Helical" evidence="2">
    <location>
        <begin position="249"/>
        <end position="269"/>
    </location>
</feature>
<accession>A0A4R0KKI1</accession>
<dbReference type="OrthoDB" id="3807924at2"/>
<feature type="transmembrane region" description="Helical" evidence="2">
    <location>
        <begin position="216"/>
        <end position="237"/>
    </location>
</feature>
<comment type="caution">
    <text evidence="3">The sequence shown here is derived from an EMBL/GenBank/DDBJ whole genome shotgun (WGS) entry which is preliminary data.</text>
</comment>
<feature type="transmembrane region" description="Helical" evidence="2">
    <location>
        <begin position="348"/>
        <end position="367"/>
    </location>
</feature>
<feature type="transmembrane region" description="Helical" evidence="2">
    <location>
        <begin position="315"/>
        <end position="333"/>
    </location>
</feature>
<gene>
    <name evidence="3" type="ORF">E0H73_24100</name>
</gene>
<evidence type="ECO:0000256" key="1">
    <source>
        <dbReference type="SAM" id="MobiDB-lite"/>
    </source>
</evidence>
<feature type="transmembrane region" description="Helical" evidence="2">
    <location>
        <begin position="39"/>
        <end position="61"/>
    </location>
</feature>